<dbReference type="SUPFAM" id="SSF56112">
    <property type="entry name" value="Protein kinase-like (PK-like)"/>
    <property type="match status" value="1"/>
</dbReference>
<sequence length="180" mass="21032">MKVFHDNGDPGYTKKGRDLNRYRCELNAYRNLYKFGVCDRGFVPFFHGCINRLDPSAFDPELRHFINDRYNPRAIILKYLPNAERLNCVNYSGDLFRFAVDGIKEIHGAFVHHHDIYPKNMLLVSDTRVVWIDFDVATTFDSMGPREAAYCEYEVDLVKSFGKLLKEDQKQGLSPNTKYY</sequence>
<dbReference type="VEuPathDB" id="FungiDB:ATEG_04605"/>
<reference evidence="1 2" key="1">
    <citation type="submission" date="2020-01" db="EMBL/GenBank/DDBJ databases">
        <title>Aspergillus terreus IFO 6365 whole genome shotgun sequence.</title>
        <authorList>
            <person name="Kanamasa S."/>
            <person name="Takahashi H."/>
        </authorList>
    </citation>
    <scope>NUCLEOTIDE SEQUENCE [LARGE SCALE GENOMIC DNA]</scope>
    <source>
        <strain evidence="1 2">IFO 6365</strain>
    </source>
</reference>
<name>A0A5M3YPX5_ASPTE</name>
<dbReference type="AlphaFoldDB" id="A0A5M3YPX5"/>
<keyword evidence="2" id="KW-1185">Reference proteome</keyword>
<organism evidence="1 2">
    <name type="scientific">Aspergillus terreus</name>
    <dbReference type="NCBI Taxonomy" id="33178"/>
    <lineage>
        <taxon>Eukaryota</taxon>
        <taxon>Fungi</taxon>
        <taxon>Dikarya</taxon>
        <taxon>Ascomycota</taxon>
        <taxon>Pezizomycotina</taxon>
        <taxon>Eurotiomycetes</taxon>
        <taxon>Eurotiomycetidae</taxon>
        <taxon>Eurotiales</taxon>
        <taxon>Aspergillaceae</taxon>
        <taxon>Aspergillus</taxon>
        <taxon>Aspergillus subgen. Circumdati</taxon>
    </lineage>
</organism>
<dbReference type="Proteomes" id="UP000452235">
    <property type="component" value="Unassembled WGS sequence"/>
</dbReference>
<dbReference type="OrthoDB" id="4185642at2759"/>
<protein>
    <submittedName>
        <fullName evidence="1">Uncharacterized protein</fullName>
    </submittedName>
</protein>
<dbReference type="InterPro" id="IPR011009">
    <property type="entry name" value="Kinase-like_dom_sf"/>
</dbReference>
<evidence type="ECO:0000313" key="2">
    <source>
        <dbReference type="Proteomes" id="UP000452235"/>
    </source>
</evidence>
<gene>
    <name evidence="1" type="ORF">ATEIFO6365_0004057600</name>
</gene>
<dbReference type="GO" id="GO:0004672">
    <property type="term" value="F:protein kinase activity"/>
    <property type="evidence" value="ECO:0007669"/>
    <property type="project" value="InterPro"/>
</dbReference>
<dbReference type="InterPro" id="IPR000719">
    <property type="entry name" value="Prot_kinase_dom"/>
</dbReference>
<evidence type="ECO:0000313" key="1">
    <source>
        <dbReference type="EMBL" id="GFF15457.1"/>
    </source>
</evidence>
<proteinExistence type="predicted"/>
<dbReference type="PROSITE" id="PS50011">
    <property type="entry name" value="PROTEIN_KINASE_DOM"/>
    <property type="match status" value="1"/>
</dbReference>
<dbReference type="GO" id="GO:0005524">
    <property type="term" value="F:ATP binding"/>
    <property type="evidence" value="ECO:0007669"/>
    <property type="project" value="InterPro"/>
</dbReference>
<dbReference type="EMBL" id="BLJY01000004">
    <property type="protein sequence ID" value="GFF15457.1"/>
    <property type="molecule type" value="Genomic_DNA"/>
</dbReference>
<dbReference type="Gene3D" id="1.10.510.10">
    <property type="entry name" value="Transferase(Phosphotransferase) domain 1"/>
    <property type="match status" value="1"/>
</dbReference>
<comment type="caution">
    <text evidence="1">The sequence shown here is derived from an EMBL/GenBank/DDBJ whole genome shotgun (WGS) entry which is preliminary data.</text>
</comment>
<accession>A0A5M3YPX5</accession>